<dbReference type="EMBL" id="QVIG01000001">
    <property type="protein sequence ID" value="RGD57250.1"/>
    <property type="molecule type" value="Genomic_DNA"/>
</dbReference>
<accession>A0A372ZPC3</accession>
<evidence type="ECO:0000313" key="2">
    <source>
        <dbReference type="EMBL" id="RGD57250.1"/>
    </source>
</evidence>
<feature type="compositionally biased region" description="Low complexity" evidence="1">
    <location>
        <begin position="134"/>
        <end position="151"/>
    </location>
</feature>
<dbReference type="AlphaFoldDB" id="A0A372ZPC3"/>
<name>A0A372ZPC3_9ACTN</name>
<dbReference type="Proteomes" id="UP000263377">
    <property type="component" value="Unassembled WGS sequence"/>
</dbReference>
<organism evidence="2 3">
    <name type="scientific">Kitasatospora xanthocidica</name>
    <dbReference type="NCBI Taxonomy" id="83382"/>
    <lineage>
        <taxon>Bacteria</taxon>
        <taxon>Bacillati</taxon>
        <taxon>Actinomycetota</taxon>
        <taxon>Actinomycetes</taxon>
        <taxon>Kitasatosporales</taxon>
        <taxon>Streptomycetaceae</taxon>
        <taxon>Kitasatospora</taxon>
    </lineage>
</organism>
<keyword evidence="3" id="KW-1185">Reference proteome</keyword>
<evidence type="ECO:0000256" key="1">
    <source>
        <dbReference type="SAM" id="MobiDB-lite"/>
    </source>
</evidence>
<gene>
    <name evidence="2" type="ORF">DR950_05075</name>
</gene>
<dbReference type="RefSeq" id="WP_117486066.1">
    <property type="nucleotide sequence ID" value="NZ_QVIG01000001.1"/>
</dbReference>
<reference evidence="2 3" key="1">
    <citation type="submission" date="2018-08" db="EMBL/GenBank/DDBJ databases">
        <title>Diversity &amp; Physiological Properties of Lignin-Decomposing Actinobacteria from Soil.</title>
        <authorList>
            <person name="Roh S.G."/>
            <person name="Kim S.B."/>
        </authorList>
    </citation>
    <scope>NUCLEOTIDE SEQUENCE [LARGE SCALE GENOMIC DNA]</scope>
    <source>
        <strain evidence="2 3">MMS17-GH009</strain>
    </source>
</reference>
<proteinExistence type="predicted"/>
<evidence type="ECO:0000313" key="3">
    <source>
        <dbReference type="Proteomes" id="UP000263377"/>
    </source>
</evidence>
<comment type="caution">
    <text evidence="2">The sequence shown here is derived from an EMBL/GenBank/DDBJ whole genome shotgun (WGS) entry which is preliminary data.</text>
</comment>
<feature type="region of interest" description="Disordered" evidence="1">
    <location>
        <begin position="104"/>
        <end position="152"/>
    </location>
</feature>
<sequence length="167" mass="17565">MISLASRPASGGHPREVAEWDARRHLGCAARMLQVPDTAWPQQQDAAWATLREAVRTALSALAAARVPPGPRRLVLLRETVGGARATGLSAHMAVYQQQAATARPGAGETALRHHPAGARAERSPSASPPPGADPRILGTRTGARPRGGPAIDHPVVRRVVYCGGEH</sequence>
<protein>
    <submittedName>
        <fullName evidence="2">Uncharacterized protein</fullName>
    </submittedName>
</protein>